<feature type="domain" description="UBA" evidence="3">
    <location>
        <begin position="139"/>
        <end position="177"/>
    </location>
</feature>
<keyword evidence="2" id="KW-0812">Transmembrane</keyword>
<reference evidence="4 5" key="1">
    <citation type="submission" date="2024-06" db="EMBL/GenBank/DDBJ databases">
        <authorList>
            <person name="Kraege A."/>
            <person name="Thomma B."/>
        </authorList>
    </citation>
    <scope>NUCLEOTIDE SEQUENCE [LARGE SCALE GENOMIC DNA]</scope>
</reference>
<keyword evidence="2" id="KW-0472">Membrane</keyword>
<feature type="region of interest" description="Disordered" evidence="1">
    <location>
        <begin position="109"/>
        <end position="134"/>
    </location>
</feature>
<gene>
    <name evidence="4" type="primary">g1538</name>
    <name evidence="4" type="ORF">VP750_LOCUS1315</name>
</gene>
<evidence type="ECO:0000256" key="2">
    <source>
        <dbReference type="SAM" id="Phobius"/>
    </source>
</evidence>
<dbReference type="EMBL" id="CAXHTA020000002">
    <property type="protein sequence ID" value="CAL5219656.1"/>
    <property type="molecule type" value="Genomic_DNA"/>
</dbReference>
<sequence>MATTGPLVMLFANLTMLMLETPSTQHFTLMGVRLTDKVFPLAASLQLLFILPYSAVWTALSGVTFGIAYWADCLGVRRHLKIPAWIADPVGRLGRYMLAAEQAQRTVVQPAVQPQHGRHGGTREPSALQPAGQTGAGVAASMEGMQQLTAMGFSEAEARAALEQCDNNVQAAASSLL</sequence>
<dbReference type="InterPro" id="IPR015940">
    <property type="entry name" value="UBA"/>
</dbReference>
<organism evidence="4 5">
    <name type="scientific">Coccomyxa viridis</name>
    <dbReference type="NCBI Taxonomy" id="1274662"/>
    <lineage>
        <taxon>Eukaryota</taxon>
        <taxon>Viridiplantae</taxon>
        <taxon>Chlorophyta</taxon>
        <taxon>core chlorophytes</taxon>
        <taxon>Trebouxiophyceae</taxon>
        <taxon>Trebouxiophyceae incertae sedis</taxon>
        <taxon>Coccomyxaceae</taxon>
        <taxon>Coccomyxa</taxon>
    </lineage>
</organism>
<dbReference type="Pfam" id="PF00627">
    <property type="entry name" value="UBA"/>
    <property type="match status" value="1"/>
</dbReference>
<evidence type="ECO:0000313" key="4">
    <source>
        <dbReference type="EMBL" id="CAL5219656.1"/>
    </source>
</evidence>
<keyword evidence="2" id="KW-1133">Transmembrane helix</keyword>
<comment type="caution">
    <text evidence="4">The sequence shown here is derived from an EMBL/GenBank/DDBJ whole genome shotgun (WGS) entry which is preliminary data.</text>
</comment>
<proteinExistence type="predicted"/>
<evidence type="ECO:0000256" key="1">
    <source>
        <dbReference type="SAM" id="MobiDB-lite"/>
    </source>
</evidence>
<dbReference type="Gene3D" id="1.10.8.10">
    <property type="entry name" value="DNA helicase RuvA subunit, C-terminal domain"/>
    <property type="match status" value="1"/>
</dbReference>
<dbReference type="SMART" id="SM00165">
    <property type="entry name" value="UBA"/>
    <property type="match status" value="1"/>
</dbReference>
<accession>A0ABP1FJU8</accession>
<dbReference type="SUPFAM" id="SSF46934">
    <property type="entry name" value="UBA-like"/>
    <property type="match status" value="1"/>
</dbReference>
<dbReference type="InterPro" id="IPR009060">
    <property type="entry name" value="UBA-like_sf"/>
</dbReference>
<protein>
    <submittedName>
        <fullName evidence="4">G1538 protein</fullName>
    </submittedName>
</protein>
<dbReference type="CDD" id="cd14291">
    <property type="entry name" value="UBA1_NUB1_like"/>
    <property type="match status" value="1"/>
</dbReference>
<feature type="transmembrane region" description="Helical" evidence="2">
    <location>
        <begin position="47"/>
        <end position="71"/>
    </location>
</feature>
<name>A0ABP1FJU8_9CHLO</name>
<keyword evidence="5" id="KW-1185">Reference proteome</keyword>
<evidence type="ECO:0000313" key="5">
    <source>
        <dbReference type="Proteomes" id="UP001497392"/>
    </source>
</evidence>
<dbReference type="PROSITE" id="PS50030">
    <property type="entry name" value="UBA"/>
    <property type="match status" value="1"/>
</dbReference>
<dbReference type="Proteomes" id="UP001497392">
    <property type="component" value="Unassembled WGS sequence"/>
</dbReference>
<evidence type="ECO:0000259" key="3">
    <source>
        <dbReference type="PROSITE" id="PS50030"/>
    </source>
</evidence>